<reference evidence="3 4" key="1">
    <citation type="submission" date="2016-10" db="EMBL/GenBank/DDBJ databases">
        <authorList>
            <person name="de Groot N.N."/>
        </authorList>
    </citation>
    <scope>NUCLEOTIDE SEQUENCE [LARGE SCALE GENOMIC DNA]</scope>
    <source>
        <strain evidence="3 4">DSM 43357</strain>
    </source>
</reference>
<dbReference type="RefSeq" id="WP_091105600.1">
    <property type="nucleotide sequence ID" value="NZ_FOBF01000032.1"/>
</dbReference>
<accession>A0A1H8ID57</accession>
<dbReference type="Gene3D" id="3.30.360.10">
    <property type="entry name" value="Dihydrodipicolinate Reductase, domain 2"/>
    <property type="match status" value="1"/>
</dbReference>
<dbReference type="PANTHER" id="PTHR43377:SF1">
    <property type="entry name" value="BILIVERDIN REDUCTASE A"/>
    <property type="match status" value="1"/>
</dbReference>
<dbReference type="InterPro" id="IPR055170">
    <property type="entry name" value="GFO_IDH_MocA-like_dom"/>
</dbReference>
<evidence type="ECO:0000313" key="4">
    <source>
        <dbReference type="Proteomes" id="UP000198953"/>
    </source>
</evidence>
<dbReference type="EMBL" id="FOBF01000032">
    <property type="protein sequence ID" value="SEN66394.1"/>
    <property type="molecule type" value="Genomic_DNA"/>
</dbReference>
<feature type="domain" description="GFO/IDH/MocA-like oxidoreductase" evidence="2">
    <location>
        <begin position="133"/>
        <end position="264"/>
    </location>
</feature>
<proteinExistence type="predicted"/>
<dbReference type="InterPro" id="IPR000683">
    <property type="entry name" value="Gfo/Idh/MocA-like_OxRdtase_N"/>
</dbReference>
<dbReference type="SUPFAM" id="SSF51735">
    <property type="entry name" value="NAD(P)-binding Rossmann-fold domains"/>
    <property type="match status" value="1"/>
</dbReference>
<evidence type="ECO:0000313" key="3">
    <source>
        <dbReference type="EMBL" id="SEN66394.1"/>
    </source>
</evidence>
<dbReference type="OrthoDB" id="9815825at2"/>
<dbReference type="STRING" id="46177.SAMN05660976_08019"/>
<feature type="domain" description="Gfo/Idh/MocA-like oxidoreductase N-terminal" evidence="1">
    <location>
        <begin position="48"/>
        <end position="124"/>
    </location>
</feature>
<gene>
    <name evidence="3" type="ORF">SAMN05660976_08019</name>
</gene>
<dbReference type="AlphaFoldDB" id="A0A1H8ID57"/>
<dbReference type="Pfam" id="PF22725">
    <property type="entry name" value="GFO_IDH_MocA_C3"/>
    <property type="match status" value="1"/>
</dbReference>
<organism evidence="3 4">
    <name type="scientific">Nonomuraea pusilla</name>
    <dbReference type="NCBI Taxonomy" id="46177"/>
    <lineage>
        <taxon>Bacteria</taxon>
        <taxon>Bacillati</taxon>
        <taxon>Actinomycetota</taxon>
        <taxon>Actinomycetes</taxon>
        <taxon>Streptosporangiales</taxon>
        <taxon>Streptosporangiaceae</taxon>
        <taxon>Nonomuraea</taxon>
    </lineage>
</organism>
<keyword evidence="4" id="KW-1185">Reference proteome</keyword>
<evidence type="ECO:0000259" key="2">
    <source>
        <dbReference type="Pfam" id="PF22725"/>
    </source>
</evidence>
<dbReference type="InterPro" id="IPR036291">
    <property type="entry name" value="NAD(P)-bd_dom_sf"/>
</dbReference>
<name>A0A1H8ID57_9ACTN</name>
<dbReference type="Pfam" id="PF01408">
    <property type="entry name" value="GFO_IDH_MocA"/>
    <property type="match status" value="1"/>
</dbReference>
<dbReference type="PANTHER" id="PTHR43377">
    <property type="entry name" value="BILIVERDIN REDUCTASE A"/>
    <property type="match status" value="1"/>
</dbReference>
<dbReference type="Proteomes" id="UP000198953">
    <property type="component" value="Unassembled WGS sequence"/>
</dbReference>
<dbReference type="SUPFAM" id="SSF55347">
    <property type="entry name" value="Glyceraldehyde-3-phosphate dehydrogenase-like, C-terminal domain"/>
    <property type="match status" value="1"/>
</dbReference>
<sequence>MRIGILSFAHLHATEYAAALRRAGDVEIMACDAGHADRPAGELGGPELARTLGVGYVETEEDLWAWRPDGVVICAENVRHRELASRAAAEGVHVLCEKPLATSLADAAQMLAAARAAGTVLMTAFPVRFAPAYAELRTAVRRGDLGRIISIAATNCGGVPTTRDWFVDPARSGGGALTDHVVHVADLLADLLDEDPVEVYAIANAIPNPGQNGAAVPVETAGLVSLRYRDGAIASIDCSWSRPPGRPNAGDLVTLTVVGTEGVAEIAPFAGVLTGWNSRGAVASGYGAPLDDLLIRAFLDAVRTGEARQPDAVAGYRTVALVEAAYRSVTETAPVRLEMESR</sequence>
<dbReference type="InterPro" id="IPR051450">
    <property type="entry name" value="Gfo/Idh/MocA_Oxidoreductases"/>
</dbReference>
<dbReference type="Gene3D" id="3.40.50.720">
    <property type="entry name" value="NAD(P)-binding Rossmann-like Domain"/>
    <property type="match status" value="1"/>
</dbReference>
<evidence type="ECO:0000259" key="1">
    <source>
        <dbReference type="Pfam" id="PF01408"/>
    </source>
</evidence>
<dbReference type="GO" id="GO:0000166">
    <property type="term" value="F:nucleotide binding"/>
    <property type="evidence" value="ECO:0007669"/>
    <property type="project" value="InterPro"/>
</dbReference>
<protein>
    <submittedName>
        <fullName evidence="3">Predicted dehydrogenase</fullName>
    </submittedName>
</protein>